<protein>
    <recommendedName>
        <fullName evidence="3">SWIM-type domain-containing protein</fullName>
    </recommendedName>
</protein>
<evidence type="ECO:0000313" key="2">
    <source>
        <dbReference type="Proteomes" id="UP000184255"/>
    </source>
</evidence>
<organism evidence="1 2">
    <name type="scientific">Fusarium mangiferae</name>
    <name type="common">Mango malformation disease fungus</name>
    <dbReference type="NCBI Taxonomy" id="192010"/>
    <lineage>
        <taxon>Eukaryota</taxon>
        <taxon>Fungi</taxon>
        <taxon>Dikarya</taxon>
        <taxon>Ascomycota</taxon>
        <taxon>Pezizomycotina</taxon>
        <taxon>Sordariomycetes</taxon>
        <taxon>Hypocreomycetidae</taxon>
        <taxon>Hypocreales</taxon>
        <taxon>Nectriaceae</taxon>
        <taxon>Fusarium</taxon>
        <taxon>Fusarium fujikuroi species complex</taxon>
    </lineage>
</organism>
<name>A0A1L7U502_FUSMA</name>
<evidence type="ECO:0000313" key="1">
    <source>
        <dbReference type="EMBL" id="CVL05858.1"/>
    </source>
</evidence>
<evidence type="ECO:0008006" key="3">
    <source>
        <dbReference type="Google" id="ProtNLM"/>
    </source>
</evidence>
<accession>A0A1L7U502</accession>
<gene>
    <name evidence="1" type="ORF">FMAN_10495</name>
</gene>
<proteinExistence type="predicted"/>
<reference evidence="2" key="1">
    <citation type="journal article" date="2016" name="Genome Biol. Evol.">
        <title>Comparative 'omics' of the Fusarium fujikuroi species complex highlights differences in genetic potential and metabolite synthesis.</title>
        <authorList>
            <person name="Niehaus E.-M."/>
            <person name="Muensterkoetter M."/>
            <person name="Proctor R.H."/>
            <person name="Brown D.W."/>
            <person name="Sharon A."/>
            <person name="Idan Y."/>
            <person name="Oren-Young L."/>
            <person name="Sieber C.M."/>
            <person name="Novak O."/>
            <person name="Pencik A."/>
            <person name="Tarkowska D."/>
            <person name="Hromadova K."/>
            <person name="Freeman S."/>
            <person name="Maymon M."/>
            <person name="Elazar M."/>
            <person name="Youssef S.A."/>
            <person name="El-Shabrawy E.S.M."/>
            <person name="Shalaby A.B.A."/>
            <person name="Houterman P."/>
            <person name="Brock N.L."/>
            <person name="Burkhardt I."/>
            <person name="Tsavkelova E.A."/>
            <person name="Dickschat J.S."/>
            <person name="Galuszka P."/>
            <person name="Gueldener U."/>
            <person name="Tudzynski B."/>
        </authorList>
    </citation>
    <scope>NUCLEOTIDE SEQUENCE [LARGE SCALE GENOMIC DNA]</scope>
    <source>
        <strain evidence="2">MRC7560</strain>
    </source>
</reference>
<sequence length="228" mass="25174">MEPLPSHRQLITSLISSISNNIAPSTTAEDISSVQPLQAAQHPTLSPLQTILPSQRPLLLTLHVLFPTLLLPALDLLDRGLVIRLVRNEELQDGISSDKIKNDMFLVRSLATTLSRRTRDFSSSLKRYVIHLDAWNCTCPSFTLDAFPAHAHAHAHAVSTTNQVQQLPTEDGQWSFGGKGIDPWGDAPPCCKHLLACLLVDKWPEMLGMYVEDRVVSKDEMAGIVADL</sequence>
<comment type="caution">
    <text evidence="1">The sequence shown here is derived from an EMBL/GenBank/DDBJ whole genome shotgun (WGS) entry which is preliminary data.</text>
</comment>
<dbReference type="AlphaFoldDB" id="A0A1L7U502"/>
<keyword evidence="2" id="KW-1185">Reference proteome</keyword>
<dbReference type="RefSeq" id="XP_041689561.1">
    <property type="nucleotide sequence ID" value="XM_041824040.1"/>
</dbReference>
<dbReference type="GeneID" id="65089749"/>
<dbReference type="Proteomes" id="UP000184255">
    <property type="component" value="Unassembled WGS sequence"/>
</dbReference>
<dbReference type="EMBL" id="FCQH01000016">
    <property type="protein sequence ID" value="CVL05858.1"/>
    <property type="molecule type" value="Genomic_DNA"/>
</dbReference>
<dbReference type="VEuPathDB" id="FungiDB:FMAN_10495"/>